<organism evidence="1 2">
    <name type="scientific">Candidatus Acidiferrum panamense</name>
    <dbReference type="NCBI Taxonomy" id="2741543"/>
    <lineage>
        <taxon>Bacteria</taxon>
        <taxon>Pseudomonadati</taxon>
        <taxon>Acidobacteriota</taxon>
        <taxon>Terriglobia</taxon>
        <taxon>Candidatus Acidiferrales</taxon>
        <taxon>Candidatus Acidiferrum</taxon>
    </lineage>
</organism>
<evidence type="ECO:0000313" key="2">
    <source>
        <dbReference type="Proteomes" id="UP000567293"/>
    </source>
</evidence>
<evidence type="ECO:0000313" key="1">
    <source>
        <dbReference type="EMBL" id="MBA0086468.1"/>
    </source>
</evidence>
<dbReference type="Proteomes" id="UP000567293">
    <property type="component" value="Unassembled WGS sequence"/>
</dbReference>
<dbReference type="AlphaFoldDB" id="A0A7V8NS42"/>
<protein>
    <submittedName>
        <fullName evidence="1">Uncharacterized protein</fullName>
    </submittedName>
</protein>
<sequence length="60" mass="7222">MNFLERKIRRYEHRRWTTDDNRRVQPFHWGLEHIGGSPDEPAPGAFVRQYVKNAIENSLE</sequence>
<comment type="caution">
    <text evidence="1">The sequence shown here is derived from an EMBL/GenBank/DDBJ whole genome shotgun (WGS) entry which is preliminary data.</text>
</comment>
<dbReference type="EMBL" id="JACDQQ010001528">
    <property type="protein sequence ID" value="MBA0086468.1"/>
    <property type="molecule type" value="Genomic_DNA"/>
</dbReference>
<accession>A0A7V8NS42</accession>
<gene>
    <name evidence="1" type="ORF">HRJ53_15925</name>
</gene>
<name>A0A7V8NS42_9BACT</name>
<feature type="non-terminal residue" evidence="1">
    <location>
        <position position="60"/>
    </location>
</feature>
<proteinExistence type="predicted"/>
<keyword evidence="2" id="KW-1185">Reference proteome</keyword>
<reference evidence="1" key="1">
    <citation type="submission" date="2020-06" db="EMBL/GenBank/DDBJ databases">
        <title>Legume-microbial interactions unlock mineral nutrients during tropical forest succession.</title>
        <authorList>
            <person name="Epihov D.Z."/>
        </authorList>
    </citation>
    <scope>NUCLEOTIDE SEQUENCE [LARGE SCALE GENOMIC DNA]</scope>
    <source>
        <strain evidence="1">Pan2503</strain>
    </source>
</reference>